<keyword evidence="1" id="KW-0472">Membrane</keyword>
<dbReference type="InterPro" id="IPR021560">
    <property type="entry name" value="DUF3021"/>
</dbReference>
<dbReference type="Proteomes" id="UP001501459">
    <property type="component" value="Unassembled WGS sequence"/>
</dbReference>
<feature type="transmembrane region" description="Helical" evidence="1">
    <location>
        <begin position="97"/>
        <end position="120"/>
    </location>
</feature>
<organism evidence="2 3">
    <name type="scientific">Lentibacillus halophilus</name>
    <dbReference type="NCBI Taxonomy" id="295065"/>
    <lineage>
        <taxon>Bacteria</taxon>
        <taxon>Bacillati</taxon>
        <taxon>Bacillota</taxon>
        <taxon>Bacilli</taxon>
        <taxon>Bacillales</taxon>
        <taxon>Bacillaceae</taxon>
        <taxon>Lentibacillus</taxon>
    </lineage>
</organism>
<keyword evidence="1" id="KW-1133">Transmembrane helix</keyword>
<dbReference type="Pfam" id="PF11457">
    <property type="entry name" value="DUF3021"/>
    <property type="match status" value="1"/>
</dbReference>
<evidence type="ECO:0000256" key="1">
    <source>
        <dbReference type="SAM" id="Phobius"/>
    </source>
</evidence>
<gene>
    <name evidence="2" type="ORF">GCM10008983_14840</name>
</gene>
<dbReference type="EMBL" id="BAAADM010000038">
    <property type="protein sequence ID" value="GAA0438981.1"/>
    <property type="molecule type" value="Genomic_DNA"/>
</dbReference>
<evidence type="ECO:0008006" key="4">
    <source>
        <dbReference type="Google" id="ProtNLM"/>
    </source>
</evidence>
<comment type="caution">
    <text evidence="2">The sequence shown here is derived from an EMBL/GenBank/DDBJ whole genome shotgun (WGS) entry which is preliminary data.</text>
</comment>
<reference evidence="2 3" key="1">
    <citation type="journal article" date="2019" name="Int. J. Syst. Evol. Microbiol.">
        <title>The Global Catalogue of Microorganisms (GCM) 10K type strain sequencing project: providing services to taxonomists for standard genome sequencing and annotation.</title>
        <authorList>
            <consortium name="The Broad Institute Genomics Platform"/>
            <consortium name="The Broad Institute Genome Sequencing Center for Infectious Disease"/>
            <person name="Wu L."/>
            <person name="Ma J."/>
        </authorList>
    </citation>
    <scope>NUCLEOTIDE SEQUENCE [LARGE SCALE GENOMIC DNA]</scope>
    <source>
        <strain evidence="2 3">JCM 12149</strain>
    </source>
</reference>
<proteinExistence type="predicted"/>
<feature type="transmembrane region" description="Helical" evidence="1">
    <location>
        <begin position="12"/>
        <end position="32"/>
    </location>
</feature>
<sequence length="132" mass="14961">MTINILSKVMIGFGFGGIYIFIYMTILQLAGALPSSELWWATLACLLIGLYFGLSSLIYDNDDWSLLKRTVTHFFLSLVVFYTIALSTGWIPLMTGAVLLSLIIFVVIYAGMWLGHMLYYKKVIDDMNNRIN</sequence>
<evidence type="ECO:0000313" key="2">
    <source>
        <dbReference type="EMBL" id="GAA0438981.1"/>
    </source>
</evidence>
<evidence type="ECO:0000313" key="3">
    <source>
        <dbReference type="Proteomes" id="UP001501459"/>
    </source>
</evidence>
<keyword evidence="3" id="KW-1185">Reference proteome</keyword>
<accession>A0ABN0Z9D8</accession>
<name>A0ABN0Z9D8_9BACI</name>
<feature type="transmembrane region" description="Helical" evidence="1">
    <location>
        <begin position="38"/>
        <end position="59"/>
    </location>
</feature>
<protein>
    <recommendedName>
        <fullName evidence="4">DUF3021 domain-containing protein</fullName>
    </recommendedName>
</protein>
<feature type="transmembrane region" description="Helical" evidence="1">
    <location>
        <begin position="71"/>
        <end position="91"/>
    </location>
</feature>
<dbReference type="RefSeq" id="WP_343752153.1">
    <property type="nucleotide sequence ID" value="NZ_BAAADM010000038.1"/>
</dbReference>
<keyword evidence="1" id="KW-0812">Transmembrane</keyword>